<evidence type="ECO:0000256" key="7">
    <source>
        <dbReference type="SAM" id="MobiDB-lite"/>
    </source>
</evidence>
<evidence type="ECO:0000313" key="10">
    <source>
        <dbReference type="EMBL" id="CAL5133997.1"/>
    </source>
</evidence>
<sequence length="436" mass="48609">MESILESQNLGSDAKAPRMETKSSGAGLKSGDADEITRLEADNLALREELATCRRLLSSLVEHSPISENLPHSPQPGSDPASEDIVQNRDPDPYFDSYGHFAIHGEMLTDHIRTDSYRNFILSNSKPYFAGKCVLDVGCGTGILSLFAKEAGAAKVFGVEASAEIFAAAQETLRVNNLDDRITLIRDRVETVQLPVDQVDVIISEWMGYFLFFESMLDSVIIAARRFLSPDTGRIFPRHYSLHLTGISCGTKLRHDYLDLWTNTYGYQMPALRRAALAEAHVLDLTDLNVVGEESSQGYRILTSSSCELYSLDIDSFWKDTSCTLPHQVGCCPFSLLIDAPECFNLDAFVGYFDVRFDDEAPSRVCFSTSPATPTTHWKQVVFFLDKPLIVNKGDKLTGSLDILRARYDARGLEIRLHVDPPNDQLPVEQTYFLLS</sequence>
<dbReference type="InterPro" id="IPR025799">
    <property type="entry name" value="Arg_MeTrfase"/>
</dbReference>
<evidence type="ECO:0000259" key="9">
    <source>
        <dbReference type="Pfam" id="PF22528"/>
    </source>
</evidence>
<feature type="domain" description="Methyltransferase" evidence="8">
    <location>
        <begin position="134"/>
        <end position="230"/>
    </location>
</feature>
<dbReference type="GO" id="GO:0032259">
    <property type="term" value="P:methylation"/>
    <property type="evidence" value="ECO:0007669"/>
    <property type="project" value="UniProtKB-KW"/>
</dbReference>
<dbReference type="PROSITE" id="PS51678">
    <property type="entry name" value="SAM_MT_PRMT"/>
    <property type="match status" value="1"/>
</dbReference>
<evidence type="ECO:0000256" key="4">
    <source>
        <dbReference type="ARBA" id="ARBA00022691"/>
    </source>
</evidence>
<dbReference type="InterPro" id="IPR029063">
    <property type="entry name" value="SAM-dependent_MTases_sf"/>
</dbReference>
<proteinExistence type="predicted"/>
<reference evidence="10" key="1">
    <citation type="submission" date="2024-06" db="EMBL/GenBank/DDBJ databases">
        <authorList>
            <person name="Liu X."/>
            <person name="Lenzi L."/>
            <person name="Haldenby T S."/>
            <person name="Uol C."/>
        </authorList>
    </citation>
    <scope>NUCLEOTIDE SEQUENCE</scope>
</reference>
<dbReference type="AlphaFoldDB" id="A0AAV2TCL5"/>
<feature type="region of interest" description="Disordered" evidence="7">
    <location>
        <begin position="66"/>
        <end position="89"/>
    </location>
</feature>
<evidence type="ECO:0000259" key="8">
    <source>
        <dbReference type="Pfam" id="PF13649"/>
    </source>
</evidence>
<comment type="catalytic activity">
    <reaction evidence="5">
        <text>L-arginyl-[protein] + S-adenosyl-L-methionine = N(omega)-methyl-L-arginyl-[protein] + S-adenosyl-L-homocysteine + H(+)</text>
        <dbReference type="Rhea" id="RHEA:48100"/>
        <dbReference type="Rhea" id="RHEA-COMP:10532"/>
        <dbReference type="Rhea" id="RHEA-COMP:11990"/>
        <dbReference type="ChEBI" id="CHEBI:15378"/>
        <dbReference type="ChEBI" id="CHEBI:29965"/>
        <dbReference type="ChEBI" id="CHEBI:57856"/>
        <dbReference type="ChEBI" id="CHEBI:59789"/>
        <dbReference type="ChEBI" id="CHEBI:65280"/>
    </reaction>
    <physiologicalReaction direction="left-to-right" evidence="5">
        <dbReference type="Rhea" id="RHEA:48101"/>
    </physiologicalReaction>
</comment>
<dbReference type="EC" id="2.1.1.319" evidence="1"/>
<evidence type="ECO:0000256" key="3">
    <source>
        <dbReference type="ARBA" id="ARBA00022679"/>
    </source>
</evidence>
<gene>
    <name evidence="10" type="ORF">CDAUBV1_LOCUS7213</name>
</gene>
<dbReference type="Gene3D" id="2.70.160.11">
    <property type="entry name" value="Hnrnp arginine n-methyltransferase1"/>
    <property type="match status" value="1"/>
</dbReference>
<evidence type="ECO:0000256" key="1">
    <source>
        <dbReference type="ARBA" id="ARBA00011925"/>
    </source>
</evidence>
<dbReference type="SUPFAM" id="SSF53335">
    <property type="entry name" value="S-adenosyl-L-methionine-dependent methyltransferases"/>
    <property type="match status" value="1"/>
</dbReference>
<feature type="compositionally biased region" description="Polar residues" evidence="7">
    <location>
        <begin position="1"/>
        <end position="11"/>
    </location>
</feature>
<comment type="caution">
    <text evidence="10">The sequence shown here is derived from an EMBL/GenBank/DDBJ whole genome shotgun (WGS) entry which is preliminary data.</text>
</comment>
<protein>
    <recommendedName>
        <fullName evidence="1">type I protein arginine methyltransferase</fullName>
        <ecNumber evidence="1">2.1.1.319</ecNumber>
    </recommendedName>
</protein>
<keyword evidence="2 6" id="KW-0489">Methyltransferase</keyword>
<dbReference type="Gene3D" id="3.40.50.150">
    <property type="entry name" value="Vaccinia Virus protein VP39"/>
    <property type="match status" value="1"/>
</dbReference>
<dbReference type="FunFam" id="3.40.50.150:FF:000003">
    <property type="entry name" value="Blast:Protein arginine N-methyltransferase 1"/>
    <property type="match status" value="1"/>
</dbReference>
<dbReference type="InterPro" id="IPR041698">
    <property type="entry name" value="Methyltransf_25"/>
</dbReference>
<dbReference type="GO" id="GO:0042054">
    <property type="term" value="F:histone methyltransferase activity"/>
    <property type="evidence" value="ECO:0007669"/>
    <property type="project" value="TreeGrafter"/>
</dbReference>
<dbReference type="PANTHER" id="PTHR11006:SF53">
    <property type="entry name" value="PROTEIN ARGININE N-METHYLTRANSFERASE 3"/>
    <property type="match status" value="1"/>
</dbReference>
<dbReference type="EMBL" id="CAXLJL010000168">
    <property type="protein sequence ID" value="CAL5133997.1"/>
    <property type="molecule type" value="Genomic_DNA"/>
</dbReference>
<evidence type="ECO:0000256" key="5">
    <source>
        <dbReference type="ARBA" id="ARBA00049303"/>
    </source>
</evidence>
<dbReference type="Proteomes" id="UP001497525">
    <property type="component" value="Unassembled WGS sequence"/>
</dbReference>
<keyword evidence="3 6" id="KW-0808">Transferase</keyword>
<dbReference type="CDD" id="cd02440">
    <property type="entry name" value="AdoMet_MTases"/>
    <property type="match status" value="1"/>
</dbReference>
<dbReference type="Pfam" id="PF22528">
    <property type="entry name" value="PRMT_C"/>
    <property type="match status" value="1"/>
</dbReference>
<feature type="domain" description="Protein arginine N-methyltransferase" evidence="9">
    <location>
        <begin position="242"/>
        <end position="418"/>
    </location>
</feature>
<evidence type="ECO:0000313" key="11">
    <source>
        <dbReference type="Proteomes" id="UP001497525"/>
    </source>
</evidence>
<dbReference type="GO" id="GO:0035242">
    <property type="term" value="F:protein-arginine omega-N asymmetric methyltransferase activity"/>
    <property type="evidence" value="ECO:0007669"/>
    <property type="project" value="UniProtKB-EC"/>
</dbReference>
<dbReference type="PANTHER" id="PTHR11006">
    <property type="entry name" value="PROTEIN ARGININE N-METHYLTRANSFERASE"/>
    <property type="match status" value="1"/>
</dbReference>
<organism evidence="10 11">
    <name type="scientific">Calicophoron daubneyi</name>
    <name type="common">Rumen fluke</name>
    <name type="synonym">Paramphistomum daubneyi</name>
    <dbReference type="NCBI Taxonomy" id="300641"/>
    <lineage>
        <taxon>Eukaryota</taxon>
        <taxon>Metazoa</taxon>
        <taxon>Spiralia</taxon>
        <taxon>Lophotrochozoa</taxon>
        <taxon>Platyhelminthes</taxon>
        <taxon>Trematoda</taxon>
        <taxon>Digenea</taxon>
        <taxon>Plagiorchiida</taxon>
        <taxon>Pronocephalata</taxon>
        <taxon>Paramphistomoidea</taxon>
        <taxon>Paramphistomidae</taxon>
        <taxon>Calicophoron</taxon>
    </lineage>
</organism>
<feature type="region of interest" description="Disordered" evidence="7">
    <location>
        <begin position="1"/>
        <end position="34"/>
    </location>
</feature>
<dbReference type="Pfam" id="PF13649">
    <property type="entry name" value="Methyltransf_25"/>
    <property type="match status" value="1"/>
</dbReference>
<keyword evidence="4 6" id="KW-0949">S-adenosyl-L-methionine</keyword>
<dbReference type="GO" id="GO:0005634">
    <property type="term" value="C:nucleus"/>
    <property type="evidence" value="ECO:0007669"/>
    <property type="project" value="TreeGrafter"/>
</dbReference>
<name>A0AAV2TCL5_CALDB</name>
<feature type="compositionally biased region" description="Polar residues" evidence="7">
    <location>
        <begin position="66"/>
        <end position="76"/>
    </location>
</feature>
<evidence type="ECO:0000256" key="6">
    <source>
        <dbReference type="PROSITE-ProRule" id="PRU01015"/>
    </source>
</evidence>
<dbReference type="InterPro" id="IPR055135">
    <property type="entry name" value="PRMT_dom"/>
</dbReference>
<accession>A0AAV2TCL5</accession>
<evidence type="ECO:0000256" key="2">
    <source>
        <dbReference type="ARBA" id="ARBA00022603"/>
    </source>
</evidence>